<dbReference type="RefSeq" id="WP_168450137.1">
    <property type="nucleotide sequence ID" value="NZ_JAAWWK010000003.1"/>
</dbReference>
<keyword evidence="4 7" id="KW-0812">Transmembrane</keyword>
<gene>
    <name evidence="9" type="ORF">HCU74_09145</name>
</gene>
<evidence type="ECO:0000256" key="1">
    <source>
        <dbReference type="ARBA" id="ARBA00004651"/>
    </source>
</evidence>
<feature type="domain" description="MgtC/SapB/SrpB/YhiD N-terminal" evidence="8">
    <location>
        <begin position="18"/>
        <end position="140"/>
    </location>
</feature>
<comment type="similarity">
    <text evidence="2 7">Belongs to the MgtC/SapB family.</text>
</comment>
<dbReference type="PRINTS" id="PR01837">
    <property type="entry name" value="MGTCSAPBPROT"/>
</dbReference>
<feature type="transmembrane region" description="Helical" evidence="7">
    <location>
        <begin position="120"/>
        <end position="138"/>
    </location>
</feature>
<reference evidence="9 10" key="1">
    <citation type="submission" date="2020-04" db="EMBL/GenBank/DDBJ databases">
        <authorList>
            <person name="Yoon J."/>
        </authorList>
    </citation>
    <scope>NUCLEOTIDE SEQUENCE [LARGE SCALE GENOMIC DNA]</scope>
    <source>
        <strain evidence="9 10">KMU-166</strain>
    </source>
</reference>
<evidence type="ECO:0000256" key="7">
    <source>
        <dbReference type="RuleBase" id="RU365041"/>
    </source>
</evidence>
<evidence type="ECO:0000256" key="4">
    <source>
        <dbReference type="ARBA" id="ARBA00022692"/>
    </source>
</evidence>
<keyword evidence="6 7" id="KW-0472">Membrane</keyword>
<dbReference type="InterPro" id="IPR003416">
    <property type="entry name" value="MgtC/SapB/SrpB/YhiD_fam"/>
</dbReference>
<evidence type="ECO:0000256" key="2">
    <source>
        <dbReference type="ARBA" id="ARBA00009298"/>
    </source>
</evidence>
<evidence type="ECO:0000313" key="9">
    <source>
        <dbReference type="EMBL" id="NKI17583.1"/>
    </source>
</evidence>
<dbReference type="PANTHER" id="PTHR33778">
    <property type="entry name" value="PROTEIN MGTC"/>
    <property type="match status" value="1"/>
</dbReference>
<organism evidence="9 10">
    <name type="scientific">Spongiibacter thalassae</name>
    <dbReference type="NCBI Taxonomy" id="2721624"/>
    <lineage>
        <taxon>Bacteria</taxon>
        <taxon>Pseudomonadati</taxon>
        <taxon>Pseudomonadota</taxon>
        <taxon>Gammaproteobacteria</taxon>
        <taxon>Cellvibrionales</taxon>
        <taxon>Spongiibacteraceae</taxon>
        <taxon>Spongiibacter</taxon>
    </lineage>
</organism>
<sequence>MPVLDLNWPLIAHHLSQLAIAYALALPIGFNRETESQGAGLRTFPLVAIGCCAFLLIGRDVLGTDEAHARMLYGLMSGIGFIGGGAIIKQNDSVSGTATAAAIWATGTIGAAVAWQRYEIAIVVSLITFITLRALVPVKKWASRGVAK</sequence>
<dbReference type="Pfam" id="PF02308">
    <property type="entry name" value="MgtC"/>
    <property type="match status" value="1"/>
</dbReference>
<evidence type="ECO:0000256" key="3">
    <source>
        <dbReference type="ARBA" id="ARBA00022475"/>
    </source>
</evidence>
<keyword evidence="5 7" id="KW-1133">Transmembrane helix</keyword>
<evidence type="ECO:0000256" key="6">
    <source>
        <dbReference type="ARBA" id="ARBA00023136"/>
    </source>
</evidence>
<proteinExistence type="inferred from homology"/>
<comment type="caution">
    <text evidence="9">The sequence shown here is derived from an EMBL/GenBank/DDBJ whole genome shotgun (WGS) entry which is preliminary data.</text>
</comment>
<accession>A0ABX1GGL4</accession>
<evidence type="ECO:0000313" key="10">
    <source>
        <dbReference type="Proteomes" id="UP000765845"/>
    </source>
</evidence>
<feature type="transmembrane region" description="Helical" evidence="7">
    <location>
        <begin position="95"/>
        <end position="114"/>
    </location>
</feature>
<feature type="transmembrane region" description="Helical" evidence="7">
    <location>
        <begin position="6"/>
        <end position="27"/>
    </location>
</feature>
<keyword evidence="3" id="KW-1003">Cell membrane</keyword>
<name>A0ABX1GGL4_9GAMM</name>
<keyword evidence="7" id="KW-0997">Cell inner membrane</keyword>
<dbReference type="Proteomes" id="UP000765845">
    <property type="component" value="Unassembled WGS sequence"/>
</dbReference>
<feature type="transmembrane region" description="Helical" evidence="7">
    <location>
        <begin position="39"/>
        <end position="58"/>
    </location>
</feature>
<dbReference type="InterPro" id="IPR049177">
    <property type="entry name" value="MgtC_SapB_SrpB_YhiD_N"/>
</dbReference>
<feature type="transmembrane region" description="Helical" evidence="7">
    <location>
        <begin position="70"/>
        <end position="88"/>
    </location>
</feature>
<keyword evidence="10" id="KW-1185">Reference proteome</keyword>
<protein>
    <recommendedName>
        <fullName evidence="7">Protein MgtC</fullName>
    </recommendedName>
</protein>
<comment type="subcellular location">
    <subcellularLocation>
        <location evidence="7">Cell inner membrane</location>
        <topology evidence="7">Multi-pass membrane protein</topology>
    </subcellularLocation>
    <subcellularLocation>
        <location evidence="1">Cell membrane</location>
        <topology evidence="1">Multi-pass membrane protein</topology>
    </subcellularLocation>
</comment>
<evidence type="ECO:0000259" key="8">
    <source>
        <dbReference type="Pfam" id="PF02308"/>
    </source>
</evidence>
<evidence type="ECO:0000256" key="5">
    <source>
        <dbReference type="ARBA" id="ARBA00022989"/>
    </source>
</evidence>
<dbReference type="PANTHER" id="PTHR33778:SF1">
    <property type="entry name" value="MAGNESIUM TRANSPORTER YHID-RELATED"/>
    <property type="match status" value="1"/>
</dbReference>
<dbReference type="EMBL" id="JAAWWK010000003">
    <property type="protein sequence ID" value="NKI17583.1"/>
    <property type="molecule type" value="Genomic_DNA"/>
</dbReference>